<sequence>MSFVRLHAVLDSLSKACDAVNSKDPRAVADNCAGYARSVCEAAEQCVVADDADACTKLIDNVVSAFDTGSGTTVISEVLFEVFEPLLNCSNFSPPATAAFEGLVGKVAAACSPQEALTLYLAILSDAYQEGTTVRGSVVCSILACMPVILQRLQRRHATFLSDALAAIHRVASSLLAVPPLLGVASQPPDTGHIPGSQMPPSSQAVQQKSAHQSAEPLSGSSKIASGLESLLYEGPSALNIWPPAQAQQGREALNSFALELAAMTAPWPMLADAPVLASLPPQKRRALLDEGAHSRGSHLSPVQCTGLLAACMTAMRSLRRGAPQTDSGAPQGAGEGSDSSNAGDSQSPSPSPSASSTALLGQAVMLHAAVTSQRCGDACCHWPTSDAATDPFHRVPICVAALLDAANQAQSEVVARKAAALVAATSLALHDVPMTAGAEKTAQLLTAVLSSHPVQAVCNAAYYAMDYLLDSLQVHARVTFIVSDLMQNQDPSVTGLALHRMRHDASVSWPRAGAAPSAEWKALSSHLLPAVRACLLRQHPGAAAGWHDAGDACLKAEAMCEALSLYHLLLSRDGTCQEGGATGAWDKWSLAEVESEGLLPLQMAMQAVSDPGGASEPDETEQAMQMAAMRILSGITLVHEVIDSRKSKMMF</sequence>
<dbReference type="PANTHER" id="PTHR15430">
    <property type="entry name" value="GLOMULIN"/>
    <property type="match status" value="1"/>
</dbReference>
<comment type="caution">
    <text evidence="2">The sequence shown here is derived from an EMBL/GenBank/DDBJ whole genome shotgun (WGS) entry which is preliminary data.</text>
</comment>
<dbReference type="EMBL" id="CAUYUE010000006">
    <property type="protein sequence ID" value="CAK0780868.1"/>
    <property type="molecule type" value="Genomic_DNA"/>
</dbReference>
<feature type="compositionally biased region" description="Polar residues" evidence="1">
    <location>
        <begin position="199"/>
        <end position="213"/>
    </location>
</feature>
<dbReference type="PANTHER" id="PTHR15430:SF1">
    <property type="entry name" value="GLOMULIN"/>
    <property type="match status" value="1"/>
</dbReference>
<evidence type="ECO:0000256" key="1">
    <source>
        <dbReference type="SAM" id="MobiDB-lite"/>
    </source>
</evidence>
<dbReference type="AlphaFoldDB" id="A0AAV1I6R1"/>
<dbReference type="GO" id="GO:0055105">
    <property type="term" value="F:ubiquitin-protein transferase inhibitor activity"/>
    <property type="evidence" value="ECO:0007669"/>
    <property type="project" value="TreeGrafter"/>
</dbReference>
<dbReference type="InterPro" id="IPR019516">
    <property type="entry name" value="Glomulin/ALF4"/>
</dbReference>
<feature type="region of interest" description="Disordered" evidence="1">
    <location>
        <begin position="187"/>
        <end position="221"/>
    </location>
</feature>
<keyword evidence="3" id="KW-1185">Reference proteome</keyword>
<feature type="compositionally biased region" description="Low complexity" evidence="1">
    <location>
        <begin position="346"/>
        <end position="357"/>
    </location>
</feature>
<evidence type="ECO:0000313" key="3">
    <source>
        <dbReference type="Proteomes" id="UP001314263"/>
    </source>
</evidence>
<proteinExistence type="predicted"/>
<gene>
    <name evidence="2" type="ORF">CVIRNUC_005203</name>
</gene>
<protein>
    <submittedName>
        <fullName evidence="2">Uncharacterized protein</fullName>
    </submittedName>
</protein>
<dbReference type="Proteomes" id="UP001314263">
    <property type="component" value="Unassembled WGS sequence"/>
</dbReference>
<organism evidence="2 3">
    <name type="scientific">Coccomyxa viridis</name>
    <dbReference type="NCBI Taxonomy" id="1274662"/>
    <lineage>
        <taxon>Eukaryota</taxon>
        <taxon>Viridiplantae</taxon>
        <taxon>Chlorophyta</taxon>
        <taxon>core chlorophytes</taxon>
        <taxon>Trebouxiophyceae</taxon>
        <taxon>Trebouxiophyceae incertae sedis</taxon>
        <taxon>Coccomyxaceae</taxon>
        <taxon>Coccomyxa</taxon>
    </lineage>
</organism>
<accession>A0AAV1I6R1</accession>
<feature type="region of interest" description="Disordered" evidence="1">
    <location>
        <begin position="320"/>
        <end position="358"/>
    </location>
</feature>
<dbReference type="GO" id="GO:0005737">
    <property type="term" value="C:cytoplasm"/>
    <property type="evidence" value="ECO:0007669"/>
    <property type="project" value="TreeGrafter"/>
</dbReference>
<name>A0AAV1I6R1_9CHLO</name>
<evidence type="ECO:0000313" key="2">
    <source>
        <dbReference type="EMBL" id="CAK0780868.1"/>
    </source>
</evidence>
<reference evidence="2 3" key="1">
    <citation type="submission" date="2023-10" db="EMBL/GenBank/DDBJ databases">
        <authorList>
            <person name="Maclean D."/>
            <person name="Macfadyen A."/>
        </authorList>
    </citation>
    <scope>NUCLEOTIDE SEQUENCE [LARGE SCALE GENOMIC DNA]</scope>
</reference>